<gene>
    <name evidence="1" type="ORF">C8E89_11146</name>
</gene>
<dbReference type="Proteomes" id="UP000247781">
    <property type="component" value="Unassembled WGS sequence"/>
</dbReference>
<protein>
    <submittedName>
        <fullName evidence="1">Uncharacterized protein</fullName>
    </submittedName>
</protein>
<proteinExistence type="predicted"/>
<organism evidence="1 2">
    <name type="scientific">Mycolicibacterium moriokaense</name>
    <dbReference type="NCBI Taxonomy" id="39691"/>
    <lineage>
        <taxon>Bacteria</taxon>
        <taxon>Bacillati</taxon>
        <taxon>Actinomycetota</taxon>
        <taxon>Actinomycetes</taxon>
        <taxon>Mycobacteriales</taxon>
        <taxon>Mycobacteriaceae</taxon>
        <taxon>Mycolicibacterium</taxon>
    </lineage>
</organism>
<reference evidence="1 2" key="2">
    <citation type="submission" date="2018-06" db="EMBL/GenBank/DDBJ databases">
        <title>Sequencing of bacterial isolates from soil warming experiment in Harvard Forest, Massachusetts, USA.</title>
        <authorList>
            <person name="Deangelis K.PhD."/>
        </authorList>
    </citation>
    <scope>NUCLEOTIDE SEQUENCE [LARGE SCALE GENOMIC DNA]</scope>
    <source>
        <strain evidence="1 2">GAS496</strain>
    </source>
</reference>
<reference evidence="2" key="1">
    <citation type="submission" date="2018-05" db="EMBL/GenBank/DDBJ databases">
        <authorList>
            <person name="Deangelis K."/>
            <person name="Huntemann M."/>
            <person name="Clum A."/>
            <person name="Pillay M."/>
            <person name="Palaniappan K."/>
            <person name="Varghese N."/>
            <person name="Mikhailova N."/>
            <person name="Stamatis D."/>
            <person name="Reddy T."/>
            <person name="Daum C."/>
            <person name="Shapiro N."/>
            <person name="Ivanova N."/>
            <person name="Kyrpides N."/>
            <person name="Woyke T."/>
        </authorList>
    </citation>
    <scope>NUCLEOTIDE SEQUENCE [LARGE SCALE GENOMIC DNA]</scope>
    <source>
        <strain evidence="2">GAS496</strain>
    </source>
</reference>
<name>A0A318HEH0_9MYCO</name>
<sequence length="84" mass="9050">MVSHLQRPNGPTPMATARYTVQLIRYTADLRSAAQTLAAHGHPASRELLADATLDFESALDNLYSARDALLKVAGAQRVASTDE</sequence>
<comment type="caution">
    <text evidence="1">The sequence shown here is derived from an EMBL/GenBank/DDBJ whole genome shotgun (WGS) entry which is preliminary data.</text>
</comment>
<dbReference type="EMBL" id="QJJU01000011">
    <property type="protein sequence ID" value="PXX07262.1"/>
    <property type="molecule type" value="Genomic_DNA"/>
</dbReference>
<accession>A0A318HEH0</accession>
<evidence type="ECO:0000313" key="1">
    <source>
        <dbReference type="EMBL" id="PXX07262.1"/>
    </source>
</evidence>
<dbReference type="AlphaFoldDB" id="A0A318HEH0"/>
<keyword evidence="2" id="KW-1185">Reference proteome</keyword>
<evidence type="ECO:0000313" key="2">
    <source>
        <dbReference type="Proteomes" id="UP000247781"/>
    </source>
</evidence>